<feature type="region of interest" description="Disordered" evidence="6">
    <location>
        <begin position="141"/>
        <end position="179"/>
    </location>
</feature>
<dbReference type="PANTHER" id="PTHR45764:SF83">
    <property type="entry name" value="BZIP TRANSCRIPTION FACTOR 53-LIKE"/>
    <property type="match status" value="1"/>
</dbReference>
<dbReference type="Proteomes" id="UP001152561">
    <property type="component" value="Unassembled WGS sequence"/>
</dbReference>
<dbReference type="AlphaFoldDB" id="A0A9Q1L9H7"/>
<feature type="region of interest" description="Disordered" evidence="6">
    <location>
        <begin position="1"/>
        <end position="23"/>
    </location>
</feature>
<proteinExistence type="predicted"/>
<dbReference type="Pfam" id="PF00170">
    <property type="entry name" value="bZIP_1"/>
    <property type="match status" value="1"/>
</dbReference>
<evidence type="ECO:0000256" key="3">
    <source>
        <dbReference type="ARBA" id="ARBA00023125"/>
    </source>
</evidence>
<evidence type="ECO:0000256" key="2">
    <source>
        <dbReference type="ARBA" id="ARBA00023015"/>
    </source>
</evidence>
<dbReference type="SUPFAM" id="SSF57959">
    <property type="entry name" value="Leucine zipper domain"/>
    <property type="match status" value="1"/>
</dbReference>
<accession>A0A9Q1L9H7</accession>
<dbReference type="SMART" id="SM00338">
    <property type="entry name" value="BRLZ"/>
    <property type="match status" value="1"/>
</dbReference>
<evidence type="ECO:0000313" key="9">
    <source>
        <dbReference type="Proteomes" id="UP001152561"/>
    </source>
</evidence>
<evidence type="ECO:0000256" key="4">
    <source>
        <dbReference type="ARBA" id="ARBA00023163"/>
    </source>
</evidence>
<dbReference type="GO" id="GO:0005634">
    <property type="term" value="C:nucleus"/>
    <property type="evidence" value="ECO:0007669"/>
    <property type="project" value="UniProtKB-SubCell"/>
</dbReference>
<keyword evidence="4" id="KW-0804">Transcription</keyword>
<dbReference type="InterPro" id="IPR004827">
    <property type="entry name" value="bZIP"/>
</dbReference>
<organism evidence="8 9">
    <name type="scientific">Anisodus acutangulus</name>
    <dbReference type="NCBI Taxonomy" id="402998"/>
    <lineage>
        <taxon>Eukaryota</taxon>
        <taxon>Viridiplantae</taxon>
        <taxon>Streptophyta</taxon>
        <taxon>Embryophyta</taxon>
        <taxon>Tracheophyta</taxon>
        <taxon>Spermatophyta</taxon>
        <taxon>Magnoliopsida</taxon>
        <taxon>eudicotyledons</taxon>
        <taxon>Gunneridae</taxon>
        <taxon>Pentapetalae</taxon>
        <taxon>asterids</taxon>
        <taxon>lamiids</taxon>
        <taxon>Solanales</taxon>
        <taxon>Solanaceae</taxon>
        <taxon>Solanoideae</taxon>
        <taxon>Hyoscyameae</taxon>
        <taxon>Anisodus</taxon>
    </lineage>
</organism>
<dbReference type="GO" id="GO:0003700">
    <property type="term" value="F:DNA-binding transcription factor activity"/>
    <property type="evidence" value="ECO:0007669"/>
    <property type="project" value="InterPro"/>
</dbReference>
<keyword evidence="9" id="KW-1185">Reference proteome</keyword>
<dbReference type="OrthoDB" id="551672at2759"/>
<dbReference type="PROSITE" id="PS50217">
    <property type="entry name" value="BZIP"/>
    <property type="match status" value="1"/>
</dbReference>
<dbReference type="InterPro" id="IPR046347">
    <property type="entry name" value="bZIP_sf"/>
</dbReference>
<name>A0A9Q1L9H7_9SOLA</name>
<evidence type="ECO:0000256" key="1">
    <source>
        <dbReference type="ARBA" id="ARBA00004123"/>
    </source>
</evidence>
<dbReference type="PANTHER" id="PTHR45764">
    <property type="entry name" value="BZIP TRANSCRIPTION FACTOR 44"/>
    <property type="match status" value="1"/>
</dbReference>
<dbReference type="GO" id="GO:0045893">
    <property type="term" value="P:positive regulation of DNA-templated transcription"/>
    <property type="evidence" value="ECO:0007669"/>
    <property type="project" value="TreeGrafter"/>
</dbReference>
<comment type="subcellular location">
    <subcellularLocation>
        <location evidence="1">Nucleus</location>
    </subcellularLocation>
</comment>
<evidence type="ECO:0000259" key="7">
    <source>
        <dbReference type="PROSITE" id="PS50217"/>
    </source>
</evidence>
<keyword evidence="3" id="KW-0238">DNA-binding</keyword>
<gene>
    <name evidence="8" type="ORF">K7X08_037032</name>
</gene>
<dbReference type="GO" id="GO:0046982">
    <property type="term" value="F:protein heterodimerization activity"/>
    <property type="evidence" value="ECO:0007669"/>
    <property type="project" value="UniProtKB-ARBA"/>
</dbReference>
<dbReference type="PROSITE" id="PS00036">
    <property type="entry name" value="BZIP_BASIC"/>
    <property type="match status" value="1"/>
</dbReference>
<dbReference type="GO" id="GO:0000976">
    <property type="term" value="F:transcription cis-regulatory region binding"/>
    <property type="evidence" value="ECO:0007669"/>
    <property type="project" value="TreeGrafter"/>
</dbReference>
<dbReference type="InterPro" id="IPR045314">
    <property type="entry name" value="bZIP_plant_GBF1"/>
</dbReference>
<evidence type="ECO:0000313" key="8">
    <source>
        <dbReference type="EMBL" id="KAJ8530197.1"/>
    </source>
</evidence>
<dbReference type="FunFam" id="1.20.5.170:FF:000020">
    <property type="entry name" value="BZIP transcription factor"/>
    <property type="match status" value="1"/>
</dbReference>
<keyword evidence="5" id="KW-0539">Nucleus</keyword>
<evidence type="ECO:0000256" key="5">
    <source>
        <dbReference type="ARBA" id="ARBA00023242"/>
    </source>
</evidence>
<keyword evidence="2" id="KW-0805">Transcription regulation</keyword>
<dbReference type="CDD" id="cd14702">
    <property type="entry name" value="bZIP_plant_GBF1"/>
    <property type="match status" value="1"/>
</dbReference>
<sequence length="295" mass="33908">MAVDSLLPVNNPAKEKMQQFDEEKEPVFDDTLSGREARELYILSKMGFGDTIEEGDFERYSERMAAASRQAEPANFLKIQQEESNVEKLSEQVYSVPIQSCDKIPPKTVLNEEKFFGVIEKLKLLAVITKSKLLLRLARPNVGTEGSEEDRQQLMDQRKRKRMISNRESARRSRMRKQKHLDDLMAQVSTLRKENNQILTSMNVTTQHYLNVEAENSILRAQLGELSHRLESLNEIIAFLDANNNCNGLAMDHNEPYSFNFAPNHDSMVDGFNMTNSWNYHCANQPIMTADVLQY</sequence>
<evidence type="ECO:0000256" key="6">
    <source>
        <dbReference type="SAM" id="MobiDB-lite"/>
    </source>
</evidence>
<comment type="caution">
    <text evidence="8">The sequence shown here is derived from an EMBL/GenBank/DDBJ whole genome shotgun (WGS) entry which is preliminary data.</text>
</comment>
<protein>
    <recommendedName>
        <fullName evidence="7">BZIP domain-containing protein</fullName>
    </recommendedName>
</protein>
<dbReference type="Gene3D" id="1.20.5.170">
    <property type="match status" value="1"/>
</dbReference>
<reference evidence="9" key="1">
    <citation type="journal article" date="2023" name="Proc. Natl. Acad. Sci. U.S.A.">
        <title>Genomic and structural basis for evolution of tropane alkaloid biosynthesis.</title>
        <authorList>
            <person name="Wanga Y.-J."/>
            <person name="Taina T."/>
            <person name="Yua J.-Y."/>
            <person name="Lia J."/>
            <person name="Xua B."/>
            <person name="Chenc J."/>
            <person name="D'Auriad J.C."/>
            <person name="Huanga J.-P."/>
            <person name="Huanga S.-X."/>
        </authorList>
    </citation>
    <scope>NUCLEOTIDE SEQUENCE [LARGE SCALE GENOMIC DNA]</scope>
    <source>
        <strain evidence="9">cv. KIB-2019</strain>
    </source>
</reference>
<feature type="domain" description="BZIP" evidence="7">
    <location>
        <begin position="156"/>
        <end position="219"/>
    </location>
</feature>
<feature type="compositionally biased region" description="Basic and acidic residues" evidence="6">
    <location>
        <begin position="13"/>
        <end position="23"/>
    </location>
</feature>
<dbReference type="EMBL" id="JAJAGQ010000022">
    <property type="protein sequence ID" value="KAJ8530197.1"/>
    <property type="molecule type" value="Genomic_DNA"/>
</dbReference>